<reference evidence="9 10" key="1">
    <citation type="submission" date="2020-02" db="EMBL/GenBank/DDBJ databases">
        <authorList>
            <person name="Ferguson B K."/>
        </authorList>
    </citation>
    <scope>NUCLEOTIDE SEQUENCE [LARGE SCALE GENOMIC DNA]</scope>
</reference>
<accession>A0A6H5IHT1</accession>
<dbReference type="InterPro" id="IPR002110">
    <property type="entry name" value="Ankyrin_rpt"/>
</dbReference>
<dbReference type="EMBL" id="CADCXV010000841">
    <property type="protein sequence ID" value="CAB0037036.1"/>
    <property type="molecule type" value="Genomic_DNA"/>
</dbReference>
<evidence type="ECO:0000313" key="10">
    <source>
        <dbReference type="Proteomes" id="UP000479190"/>
    </source>
</evidence>
<dbReference type="PROSITE" id="PS50135">
    <property type="entry name" value="ZF_ZZ_2"/>
    <property type="match status" value="1"/>
</dbReference>
<dbReference type="InterPro" id="IPR043145">
    <property type="entry name" value="Znf_ZZ_sf"/>
</dbReference>
<feature type="repeat" description="ANK" evidence="6">
    <location>
        <begin position="397"/>
        <end position="429"/>
    </location>
</feature>
<name>A0A6H5IHT1_9HYME</name>
<feature type="repeat" description="ANK" evidence="6">
    <location>
        <begin position="325"/>
        <end position="358"/>
    </location>
</feature>
<evidence type="ECO:0000256" key="3">
    <source>
        <dbReference type="ARBA" id="ARBA00022771"/>
    </source>
</evidence>
<dbReference type="AlphaFoldDB" id="A0A6H5IHT1"/>
<keyword evidence="1" id="KW-0479">Metal-binding</keyword>
<evidence type="ECO:0000256" key="5">
    <source>
        <dbReference type="ARBA" id="ARBA00023043"/>
    </source>
</evidence>
<keyword evidence="10" id="KW-1185">Reference proteome</keyword>
<evidence type="ECO:0000256" key="1">
    <source>
        <dbReference type="ARBA" id="ARBA00022723"/>
    </source>
</evidence>
<organism evidence="9 10">
    <name type="scientific">Trichogramma brassicae</name>
    <dbReference type="NCBI Taxonomy" id="86971"/>
    <lineage>
        <taxon>Eukaryota</taxon>
        <taxon>Metazoa</taxon>
        <taxon>Ecdysozoa</taxon>
        <taxon>Arthropoda</taxon>
        <taxon>Hexapoda</taxon>
        <taxon>Insecta</taxon>
        <taxon>Pterygota</taxon>
        <taxon>Neoptera</taxon>
        <taxon>Endopterygota</taxon>
        <taxon>Hymenoptera</taxon>
        <taxon>Apocrita</taxon>
        <taxon>Proctotrupomorpha</taxon>
        <taxon>Chalcidoidea</taxon>
        <taxon>Trichogrammatidae</taxon>
        <taxon>Trichogramma</taxon>
    </lineage>
</organism>
<dbReference type="PROSITE" id="PS01357">
    <property type="entry name" value="ZF_ZZ_1"/>
    <property type="match status" value="1"/>
</dbReference>
<dbReference type="SMART" id="SM00248">
    <property type="entry name" value="ANK"/>
    <property type="match status" value="7"/>
</dbReference>
<feature type="domain" description="ZZ-type" evidence="8">
    <location>
        <begin position="76"/>
        <end position="134"/>
    </location>
</feature>
<dbReference type="GO" id="GO:0008270">
    <property type="term" value="F:zinc ion binding"/>
    <property type="evidence" value="ECO:0007669"/>
    <property type="project" value="UniProtKB-KW"/>
</dbReference>
<dbReference type="InterPro" id="IPR036770">
    <property type="entry name" value="Ankyrin_rpt-contain_sf"/>
</dbReference>
<evidence type="ECO:0000256" key="6">
    <source>
        <dbReference type="PROSITE-ProRule" id="PRU00023"/>
    </source>
</evidence>
<dbReference type="SUPFAM" id="SSF57850">
    <property type="entry name" value="RING/U-box"/>
    <property type="match status" value="1"/>
</dbReference>
<evidence type="ECO:0000256" key="2">
    <source>
        <dbReference type="ARBA" id="ARBA00022737"/>
    </source>
</evidence>
<evidence type="ECO:0000313" key="9">
    <source>
        <dbReference type="EMBL" id="CAB0037036.1"/>
    </source>
</evidence>
<evidence type="ECO:0000256" key="7">
    <source>
        <dbReference type="PROSITE-ProRule" id="PRU00228"/>
    </source>
</evidence>
<dbReference type="Gene3D" id="1.25.40.20">
    <property type="entry name" value="Ankyrin repeat-containing domain"/>
    <property type="match status" value="2"/>
</dbReference>
<sequence>MLSFYDAQLAKWKKELYAVLTIFSASWSERERDRTHDTNSGSESIKKEYTCEPIHIQLLRNVKGETFTEYEKNYTHTVHKCYICNMNPIRNIRWECQDCADINLCTDCAVAQLEAEDPLHPSDHMMSVHRPPKMSSHNGYDVDYMPHKFNKEKVDRLHRLREAVVNWQVVSERNDFLVDLQPIINGWHNQLPNLLDIFRPEEIELLLLDCMNNSSPSDEEVYLAELFVEFVARSGYQDSFYAVDEKNEPTSRRTTPLHLAARCTFYNRDTMIPLLFKIYNRFDVNYIDEESGYTHFHVACEYGCIDVVKNFLKCGQDPDCIVAGTNETLLHLAAKNSSNKKVIAMLLNKGADSRRPNNEGTTIMHLVCRYDDEEVLQMVYESDQRQLVEAIDVEDNFGWTPLHTALFYDNVNVAKWLLQKGADSNSTNGDEETPLHVICKRRNDNSGAVKVLFETCDDVGQVVQLDVKNNQRLTPLQEAVANLKPNTVAVLLNRGADLSSFVFPTQDHFTKSFRVRRHEYDFKLELAAGLLCVVEQLEQRGYRLSRSNALVIMQLFAQNGLLIDESADLEGRKQNLQ</sequence>
<keyword evidence="5 6" id="KW-0040">ANK repeat</keyword>
<protein>
    <recommendedName>
        <fullName evidence="8">ZZ-type domain-containing protein</fullName>
    </recommendedName>
</protein>
<dbReference type="Pfam" id="PF00569">
    <property type="entry name" value="ZZ"/>
    <property type="match status" value="1"/>
</dbReference>
<gene>
    <name evidence="9" type="ORF">TBRA_LOCUS8873</name>
</gene>
<dbReference type="SMART" id="SM00291">
    <property type="entry name" value="ZnF_ZZ"/>
    <property type="match status" value="1"/>
</dbReference>
<dbReference type="PANTHER" id="PTHR24198">
    <property type="entry name" value="ANKYRIN REPEAT AND PROTEIN KINASE DOMAIN-CONTAINING PROTEIN"/>
    <property type="match status" value="1"/>
</dbReference>
<dbReference type="Pfam" id="PF12796">
    <property type="entry name" value="Ank_2"/>
    <property type="match status" value="2"/>
</dbReference>
<dbReference type="Gene3D" id="3.30.60.90">
    <property type="match status" value="1"/>
</dbReference>
<keyword evidence="3 7" id="KW-0863">Zinc-finger</keyword>
<dbReference type="PANTHER" id="PTHR24198:SF165">
    <property type="entry name" value="ANKYRIN REPEAT-CONTAINING PROTEIN-RELATED"/>
    <property type="match status" value="1"/>
</dbReference>
<evidence type="ECO:0000256" key="4">
    <source>
        <dbReference type="ARBA" id="ARBA00022833"/>
    </source>
</evidence>
<evidence type="ECO:0000259" key="8">
    <source>
        <dbReference type="PROSITE" id="PS50135"/>
    </source>
</evidence>
<dbReference type="SUPFAM" id="SSF48403">
    <property type="entry name" value="Ankyrin repeat"/>
    <property type="match status" value="1"/>
</dbReference>
<keyword evidence="4" id="KW-0862">Zinc</keyword>
<dbReference type="OrthoDB" id="5394847at2759"/>
<dbReference type="PROSITE" id="PS50297">
    <property type="entry name" value="ANK_REP_REGION"/>
    <property type="match status" value="2"/>
</dbReference>
<proteinExistence type="predicted"/>
<dbReference type="Proteomes" id="UP000479190">
    <property type="component" value="Unassembled WGS sequence"/>
</dbReference>
<dbReference type="InterPro" id="IPR000433">
    <property type="entry name" value="Znf_ZZ"/>
</dbReference>
<dbReference type="PROSITE" id="PS50088">
    <property type="entry name" value="ANK_REPEAT"/>
    <property type="match status" value="2"/>
</dbReference>
<keyword evidence="2" id="KW-0677">Repeat</keyword>